<dbReference type="KEGG" id="smai:EXU30_01570"/>
<dbReference type="InterPro" id="IPR027392">
    <property type="entry name" value="TF_Znf"/>
</dbReference>
<proteinExistence type="predicted"/>
<evidence type="ECO:0000259" key="1">
    <source>
        <dbReference type="Pfam" id="PF13453"/>
    </source>
</evidence>
<keyword evidence="3" id="KW-1185">Reference proteome</keyword>
<feature type="domain" description="Transcription factor zinc-finger" evidence="1">
    <location>
        <begin position="2"/>
        <end position="43"/>
    </location>
</feature>
<dbReference type="EMBL" id="CP036200">
    <property type="protein sequence ID" value="QBF81534.1"/>
    <property type="molecule type" value="Genomic_DNA"/>
</dbReference>
<organism evidence="2 3">
    <name type="scientific">Shewanella maritima</name>
    <dbReference type="NCBI Taxonomy" id="2520507"/>
    <lineage>
        <taxon>Bacteria</taxon>
        <taxon>Pseudomonadati</taxon>
        <taxon>Pseudomonadota</taxon>
        <taxon>Gammaproteobacteria</taxon>
        <taxon>Alteromonadales</taxon>
        <taxon>Shewanellaceae</taxon>
        <taxon>Shewanella</taxon>
    </lineage>
</organism>
<dbReference type="RefSeq" id="WP_130597508.1">
    <property type="nucleotide sequence ID" value="NZ_CP036200.1"/>
</dbReference>
<name>A0A411PDE4_9GAMM</name>
<dbReference type="Pfam" id="PF13453">
    <property type="entry name" value="Zn_ribbon_TFIIB"/>
    <property type="match status" value="1"/>
</dbReference>
<dbReference type="OrthoDB" id="9814037at2"/>
<dbReference type="AlphaFoldDB" id="A0A411PDE4"/>
<accession>A0A411PDE4</accession>
<gene>
    <name evidence="2" type="ORF">EXU30_01570</name>
</gene>
<evidence type="ECO:0000313" key="2">
    <source>
        <dbReference type="EMBL" id="QBF81534.1"/>
    </source>
</evidence>
<reference evidence="2 3" key="1">
    <citation type="submission" date="2019-02" db="EMBL/GenBank/DDBJ databases">
        <title>Shewanella sp. D4-2 isolated from Dokdo Island.</title>
        <authorList>
            <person name="Baek K."/>
        </authorList>
    </citation>
    <scope>NUCLEOTIDE SEQUENCE [LARGE SCALE GENOMIC DNA]</scope>
    <source>
        <strain evidence="2 3">D4-2</strain>
    </source>
</reference>
<protein>
    <recommendedName>
        <fullName evidence="1">Transcription factor zinc-finger domain-containing protein</fullName>
    </recommendedName>
</protein>
<sequence>MNCTSCKNGALFPSFIDGQFRTHTCSNCGGNWILIEDYIAWKEQNPDYQFSDNISFEDSDATDSKQALFCPKSGAIMRKFKISAGNEHRLDYSAAVGGIWLDKGEWELLKSEGLAGSLNSVVTQSWQRNIRQQTTKQSLTELYQTKFGDEGYSKVKQMREWLSAQENKADLRAYLLADDPYSAER</sequence>
<evidence type="ECO:0000313" key="3">
    <source>
        <dbReference type="Proteomes" id="UP000291106"/>
    </source>
</evidence>
<dbReference type="Proteomes" id="UP000291106">
    <property type="component" value="Chromosome"/>
</dbReference>